<evidence type="ECO:0000256" key="1">
    <source>
        <dbReference type="ARBA" id="ARBA00022729"/>
    </source>
</evidence>
<reference evidence="5 6" key="1">
    <citation type="journal article" date="2019" name="Int. J. Syst. Evol. Microbiol.">
        <title>The Global Catalogue of Microorganisms (GCM) 10K type strain sequencing project: providing services to taxonomists for standard genome sequencing and annotation.</title>
        <authorList>
            <consortium name="The Broad Institute Genomics Platform"/>
            <consortium name="The Broad Institute Genome Sequencing Center for Infectious Disease"/>
            <person name="Wu L."/>
            <person name="Ma J."/>
        </authorList>
    </citation>
    <scope>NUCLEOTIDE SEQUENCE [LARGE SCALE GENOMIC DNA]</scope>
    <source>
        <strain evidence="5 6">XZYJ18</strain>
    </source>
</reference>
<accession>A0ABD5Q5P2</accession>
<dbReference type="EMBL" id="JBHSHT010000002">
    <property type="protein sequence ID" value="MFC4825854.1"/>
    <property type="molecule type" value="Genomic_DNA"/>
</dbReference>
<dbReference type="InterPro" id="IPR007560">
    <property type="entry name" value="Restrct_endonuc_IV_Mrr"/>
</dbReference>
<protein>
    <submittedName>
        <fullName evidence="5">DUF4352 domain-containing protein</fullName>
    </submittedName>
</protein>
<dbReference type="Gene3D" id="2.60.40.1240">
    <property type="match status" value="1"/>
</dbReference>
<dbReference type="SUPFAM" id="SSF52980">
    <property type="entry name" value="Restriction endonuclease-like"/>
    <property type="match status" value="1"/>
</dbReference>
<dbReference type="InterPro" id="IPR011335">
    <property type="entry name" value="Restrct_endonuc-II-like"/>
</dbReference>
<evidence type="ECO:0000259" key="4">
    <source>
        <dbReference type="Pfam" id="PF11611"/>
    </source>
</evidence>
<feature type="domain" description="DUF4352" evidence="4">
    <location>
        <begin position="223"/>
        <end position="319"/>
    </location>
</feature>
<dbReference type="InterPro" id="IPR011856">
    <property type="entry name" value="tRNA_endonuc-like_dom_sf"/>
</dbReference>
<dbReference type="InterPro" id="IPR029050">
    <property type="entry name" value="Immunoprotect_excell_Ig-like"/>
</dbReference>
<gene>
    <name evidence="5" type="ORF">ACFO9K_16485</name>
</gene>
<dbReference type="Pfam" id="PF04471">
    <property type="entry name" value="Mrr_cat"/>
    <property type="match status" value="1"/>
</dbReference>
<sequence length="342" mass="36641">MLQGLDQSEFGEFVAALWERQGWQTQVKRDDGRVFVAVQRPATGEEGLLWAIPDSEIGGQQVQQFASLCQQYEVDESAIVTAGSISDHASKVSEGSGVELLDGDGIAQILQRKEWTDLAEQYGESAETTDSSSESGGDDDSPIDRVRAVGTRASSFVSGALGGGIPTKPVLAVVVVVGLLATGVLFGPSLPFLGGGGGGPVSAESVAPANSTTTLSVTWNAKVVNEIDPNESDGKAYYPPEGEQFVLVKMSINNTGEQKVTVKQSGFRLRTDERTYRHQPLHDLDGFVDFPISPGNRYPGWTVFSVPEGTTATLTYDYNVTDDPVTVEFSRDSSMPINVTRR</sequence>
<evidence type="ECO:0000313" key="6">
    <source>
        <dbReference type="Proteomes" id="UP001595945"/>
    </source>
</evidence>
<keyword evidence="1" id="KW-0732">Signal</keyword>
<dbReference type="RefSeq" id="WP_254268518.1">
    <property type="nucleotide sequence ID" value="NZ_CP100400.1"/>
</dbReference>
<dbReference type="Gene3D" id="3.40.1350.10">
    <property type="match status" value="1"/>
</dbReference>
<organism evidence="5 6">
    <name type="scientific">Halorussus aquaticus</name>
    <dbReference type="NCBI Taxonomy" id="2953748"/>
    <lineage>
        <taxon>Archaea</taxon>
        <taxon>Methanobacteriati</taxon>
        <taxon>Methanobacteriota</taxon>
        <taxon>Stenosarchaea group</taxon>
        <taxon>Halobacteria</taxon>
        <taxon>Halobacteriales</taxon>
        <taxon>Haladaptataceae</taxon>
        <taxon>Halorussus</taxon>
    </lineage>
</organism>
<evidence type="ECO:0000313" key="5">
    <source>
        <dbReference type="EMBL" id="MFC4825854.1"/>
    </source>
</evidence>
<name>A0ABD5Q5P2_9EURY</name>
<evidence type="ECO:0000256" key="2">
    <source>
        <dbReference type="SAM" id="MobiDB-lite"/>
    </source>
</evidence>
<comment type="caution">
    <text evidence="5">The sequence shown here is derived from an EMBL/GenBank/DDBJ whole genome shotgun (WGS) entry which is preliminary data.</text>
</comment>
<evidence type="ECO:0000259" key="3">
    <source>
        <dbReference type="Pfam" id="PF04471"/>
    </source>
</evidence>
<proteinExistence type="predicted"/>
<feature type="compositionally biased region" description="Low complexity" evidence="2">
    <location>
        <begin position="123"/>
        <end position="135"/>
    </location>
</feature>
<keyword evidence="6" id="KW-1185">Reference proteome</keyword>
<dbReference type="Proteomes" id="UP001595945">
    <property type="component" value="Unassembled WGS sequence"/>
</dbReference>
<feature type="region of interest" description="Disordered" evidence="2">
    <location>
        <begin position="120"/>
        <end position="144"/>
    </location>
</feature>
<feature type="domain" description="Restriction endonuclease type IV Mrr" evidence="3">
    <location>
        <begin position="3"/>
        <end position="109"/>
    </location>
</feature>
<dbReference type="GeneID" id="73043418"/>
<dbReference type="AlphaFoldDB" id="A0ABD5Q5P2"/>
<dbReference type="InterPro" id="IPR029051">
    <property type="entry name" value="DUF4352"/>
</dbReference>
<dbReference type="Pfam" id="PF11611">
    <property type="entry name" value="DUF4352"/>
    <property type="match status" value="1"/>
</dbReference>